<name>A0A9D1H0R2_9ACTN</name>
<dbReference type="EMBL" id="DVLP01000448">
    <property type="protein sequence ID" value="HIT77004.1"/>
    <property type="molecule type" value="Genomic_DNA"/>
</dbReference>
<dbReference type="Proteomes" id="UP000886842">
    <property type="component" value="Unassembled WGS sequence"/>
</dbReference>
<dbReference type="SUPFAM" id="SSF52980">
    <property type="entry name" value="Restriction endonuclease-like"/>
    <property type="match status" value="1"/>
</dbReference>
<reference evidence="2" key="2">
    <citation type="journal article" date="2021" name="PeerJ">
        <title>Extensive microbial diversity within the chicken gut microbiome revealed by metagenomics and culture.</title>
        <authorList>
            <person name="Gilroy R."/>
            <person name="Ravi A."/>
            <person name="Getino M."/>
            <person name="Pursley I."/>
            <person name="Horton D.L."/>
            <person name="Alikhan N.F."/>
            <person name="Baker D."/>
            <person name="Gharbi K."/>
            <person name="Hall N."/>
            <person name="Watson M."/>
            <person name="Adriaenssens E.M."/>
            <person name="Foster-Nyarko E."/>
            <person name="Jarju S."/>
            <person name="Secka A."/>
            <person name="Antonio M."/>
            <person name="Oren A."/>
            <person name="Chaudhuri R.R."/>
            <person name="La Ragione R."/>
            <person name="Hildebrand F."/>
            <person name="Pallen M.J."/>
        </authorList>
    </citation>
    <scope>NUCLEOTIDE SEQUENCE</scope>
    <source>
        <strain evidence="2">ChiGjej1B1-24693</strain>
    </source>
</reference>
<comment type="caution">
    <text evidence="2">The sequence shown here is derived from an EMBL/GenBank/DDBJ whole genome shotgun (WGS) entry which is preliminary data.</text>
</comment>
<protein>
    <submittedName>
        <fullName evidence="2">DUF559 domain-containing protein</fullName>
    </submittedName>
</protein>
<proteinExistence type="predicted"/>
<dbReference type="Pfam" id="PF04480">
    <property type="entry name" value="DUF559"/>
    <property type="match status" value="1"/>
</dbReference>
<sequence>MIRGNLYHPDILFDEHPAVIEVDGLHHALNPTTYRNDLRRQNDFATEGYRMLRYTVADLEQRPDQFLEDVHGLLRHLRSR</sequence>
<dbReference type="AlphaFoldDB" id="A0A9D1H0R2"/>
<evidence type="ECO:0000259" key="1">
    <source>
        <dbReference type="Pfam" id="PF04480"/>
    </source>
</evidence>
<reference evidence="2" key="1">
    <citation type="submission" date="2020-10" db="EMBL/GenBank/DDBJ databases">
        <authorList>
            <person name="Gilroy R."/>
        </authorList>
    </citation>
    <scope>NUCLEOTIDE SEQUENCE</scope>
    <source>
        <strain evidence="2">ChiGjej1B1-24693</strain>
    </source>
</reference>
<gene>
    <name evidence="2" type="ORF">IAA98_15610</name>
</gene>
<evidence type="ECO:0000313" key="3">
    <source>
        <dbReference type="Proteomes" id="UP000886842"/>
    </source>
</evidence>
<organism evidence="2 3">
    <name type="scientific">Candidatus Avipropionibacterium avicola</name>
    <dbReference type="NCBI Taxonomy" id="2840701"/>
    <lineage>
        <taxon>Bacteria</taxon>
        <taxon>Bacillati</taxon>
        <taxon>Actinomycetota</taxon>
        <taxon>Actinomycetes</taxon>
        <taxon>Propionibacteriales</taxon>
        <taxon>Propionibacteriaceae</taxon>
        <taxon>Propionibacteriaceae incertae sedis</taxon>
        <taxon>Candidatus Avipropionibacterium</taxon>
    </lineage>
</organism>
<evidence type="ECO:0000313" key="2">
    <source>
        <dbReference type="EMBL" id="HIT77004.1"/>
    </source>
</evidence>
<accession>A0A9D1H0R2</accession>
<feature type="domain" description="DUF559" evidence="1">
    <location>
        <begin position="10"/>
        <end position="72"/>
    </location>
</feature>
<dbReference type="InterPro" id="IPR011335">
    <property type="entry name" value="Restrct_endonuc-II-like"/>
</dbReference>
<dbReference type="Gene3D" id="3.40.960.10">
    <property type="entry name" value="VSR Endonuclease"/>
    <property type="match status" value="1"/>
</dbReference>
<dbReference type="InterPro" id="IPR007569">
    <property type="entry name" value="DUF559"/>
</dbReference>